<gene>
    <name evidence="2" type="ORF">EAI_10288</name>
</gene>
<dbReference type="Proteomes" id="UP000008237">
    <property type="component" value="Unassembled WGS sequence"/>
</dbReference>
<dbReference type="OrthoDB" id="5783753at2759"/>
<keyword evidence="1" id="KW-0472">Membrane</keyword>
<organism evidence="3">
    <name type="scientific">Harpegnathos saltator</name>
    <name type="common">Jerdon's jumping ant</name>
    <dbReference type="NCBI Taxonomy" id="610380"/>
    <lineage>
        <taxon>Eukaryota</taxon>
        <taxon>Metazoa</taxon>
        <taxon>Ecdysozoa</taxon>
        <taxon>Arthropoda</taxon>
        <taxon>Hexapoda</taxon>
        <taxon>Insecta</taxon>
        <taxon>Pterygota</taxon>
        <taxon>Neoptera</taxon>
        <taxon>Endopterygota</taxon>
        <taxon>Hymenoptera</taxon>
        <taxon>Apocrita</taxon>
        <taxon>Aculeata</taxon>
        <taxon>Formicoidea</taxon>
        <taxon>Formicidae</taxon>
        <taxon>Ponerinae</taxon>
        <taxon>Ponerini</taxon>
        <taxon>Harpegnathos</taxon>
    </lineage>
</organism>
<evidence type="ECO:0000313" key="2">
    <source>
        <dbReference type="EMBL" id="EFN84830.1"/>
    </source>
</evidence>
<feature type="transmembrane region" description="Helical" evidence="1">
    <location>
        <begin position="17"/>
        <end position="36"/>
    </location>
</feature>
<dbReference type="InParanoid" id="E2BHH7"/>
<protein>
    <submittedName>
        <fullName evidence="2">Uncharacterized protein</fullName>
    </submittedName>
</protein>
<dbReference type="AlphaFoldDB" id="E2BHH7"/>
<evidence type="ECO:0000256" key="1">
    <source>
        <dbReference type="SAM" id="Phobius"/>
    </source>
</evidence>
<sequence>MRVDEYRIPYEDKEPRYQSVLVTLSLIAFLVYFCILREENDIDDLIYVDLETSLNRCETEYNKKKAAKLALK</sequence>
<keyword evidence="1" id="KW-0812">Transmembrane</keyword>
<accession>E2BHH7</accession>
<dbReference type="InterPro" id="IPR029160">
    <property type="entry name" value="UQCC4"/>
</dbReference>
<proteinExistence type="predicted"/>
<evidence type="ECO:0000313" key="3">
    <source>
        <dbReference type="Proteomes" id="UP000008237"/>
    </source>
</evidence>
<keyword evidence="1" id="KW-1133">Transmembrane helix</keyword>
<keyword evidence="3" id="KW-1185">Reference proteome</keyword>
<reference evidence="2 3" key="1">
    <citation type="journal article" date="2010" name="Science">
        <title>Genomic comparison of the ants Camponotus floridanus and Harpegnathos saltator.</title>
        <authorList>
            <person name="Bonasio R."/>
            <person name="Zhang G."/>
            <person name="Ye C."/>
            <person name="Mutti N.S."/>
            <person name="Fang X."/>
            <person name="Qin N."/>
            <person name="Donahue G."/>
            <person name="Yang P."/>
            <person name="Li Q."/>
            <person name="Li C."/>
            <person name="Zhang P."/>
            <person name="Huang Z."/>
            <person name="Berger S.L."/>
            <person name="Reinberg D."/>
            <person name="Wang J."/>
            <person name="Liebig J."/>
        </authorList>
    </citation>
    <scope>NUCLEOTIDE SEQUENCE [LARGE SCALE GENOMIC DNA]</scope>
    <source>
        <strain evidence="2 3">R22 G/1</strain>
    </source>
</reference>
<name>E2BHH7_HARSA</name>
<dbReference type="EMBL" id="GL448301">
    <property type="protein sequence ID" value="EFN84830.1"/>
    <property type="molecule type" value="Genomic_DNA"/>
</dbReference>
<dbReference type="Pfam" id="PF15013">
    <property type="entry name" value="CCSMST1"/>
    <property type="match status" value="1"/>
</dbReference>